<dbReference type="PANTHER" id="PTHR34139">
    <property type="entry name" value="UPF0331 PROTEIN MJ0127"/>
    <property type="match status" value="1"/>
</dbReference>
<evidence type="ECO:0008006" key="8">
    <source>
        <dbReference type="Google" id="ProtNLM"/>
    </source>
</evidence>
<evidence type="ECO:0000256" key="5">
    <source>
        <dbReference type="ARBA" id="ARBA00022801"/>
    </source>
</evidence>
<evidence type="ECO:0000256" key="1">
    <source>
        <dbReference type="ARBA" id="ARBA00022553"/>
    </source>
</evidence>
<evidence type="ECO:0000256" key="3">
    <source>
        <dbReference type="ARBA" id="ARBA00022722"/>
    </source>
</evidence>
<keyword evidence="2" id="KW-1277">Toxin-antitoxin system</keyword>
<keyword evidence="3" id="KW-0540">Nuclease</keyword>
<dbReference type="Pfam" id="PF01934">
    <property type="entry name" value="HepT-like"/>
    <property type="match status" value="1"/>
</dbReference>
<evidence type="ECO:0000313" key="7">
    <source>
        <dbReference type="Proteomes" id="UP000004221"/>
    </source>
</evidence>
<keyword evidence="7" id="KW-1185">Reference proteome</keyword>
<accession>I4ENC6</accession>
<keyword evidence="5" id="KW-0378">Hydrolase</keyword>
<reference evidence="6 7" key="1">
    <citation type="journal article" date="2012" name="ISME J.">
        <title>Nitrification expanded: discovery, physiology and genomics of a nitrite-oxidizing bacterium from the phylum Chloroflexi.</title>
        <authorList>
            <person name="Sorokin D.Y."/>
            <person name="Lucker S."/>
            <person name="Vejmelkova D."/>
            <person name="Kostrikina N.A."/>
            <person name="Kleerebezem R."/>
            <person name="Rijpstra W.I."/>
            <person name="Damste J.S."/>
            <person name="Le Paslier D."/>
            <person name="Muyzer G."/>
            <person name="Wagner M."/>
            <person name="van Loosdrecht M.C."/>
            <person name="Daims H."/>
        </authorList>
    </citation>
    <scope>NUCLEOTIDE SEQUENCE [LARGE SCALE GENOMIC DNA]</scope>
    <source>
        <strain evidence="7">none</strain>
    </source>
</reference>
<protein>
    <recommendedName>
        <fullName evidence="8">DUF86 domain-containing protein</fullName>
    </recommendedName>
</protein>
<dbReference type="GO" id="GO:0110001">
    <property type="term" value="C:toxin-antitoxin complex"/>
    <property type="evidence" value="ECO:0007669"/>
    <property type="project" value="InterPro"/>
</dbReference>
<dbReference type="InterPro" id="IPR051813">
    <property type="entry name" value="HepT_RNase_toxin"/>
</dbReference>
<dbReference type="EMBL" id="CAGS01000721">
    <property type="protein sequence ID" value="CCF86189.1"/>
    <property type="molecule type" value="Genomic_DNA"/>
</dbReference>
<keyword evidence="1" id="KW-0597">Phosphoprotein</keyword>
<dbReference type="GO" id="GO:0016787">
    <property type="term" value="F:hydrolase activity"/>
    <property type="evidence" value="ECO:0007669"/>
    <property type="project" value="UniProtKB-KW"/>
</dbReference>
<proteinExistence type="predicted"/>
<keyword evidence="4" id="KW-0547">Nucleotide-binding</keyword>
<gene>
    <name evidence="6" type="ORF">NITHO_850002</name>
</gene>
<dbReference type="RefSeq" id="WP_008481868.1">
    <property type="nucleotide sequence ID" value="NZ_CAGS01000721.1"/>
</dbReference>
<dbReference type="Proteomes" id="UP000004221">
    <property type="component" value="Unassembled WGS sequence"/>
</dbReference>
<dbReference type="PANTHER" id="PTHR34139:SF1">
    <property type="entry name" value="RNASE MJ1380-RELATED"/>
    <property type="match status" value="1"/>
</dbReference>
<sequence>MVRNIEIIGEAVGWIPEEIQLRYPDIPWSRMRGMRNVLIHRYDEVSLPTLWQTIRRNLPPIVLPLRTILED</sequence>
<organism evidence="6 7">
    <name type="scientific">Nitrolancea hollandica Lb</name>
    <dbReference type="NCBI Taxonomy" id="1129897"/>
    <lineage>
        <taxon>Bacteria</taxon>
        <taxon>Pseudomonadati</taxon>
        <taxon>Thermomicrobiota</taxon>
        <taxon>Thermomicrobia</taxon>
        <taxon>Sphaerobacterales</taxon>
        <taxon>Sphaerobacterineae</taxon>
        <taxon>Sphaerobacteraceae</taxon>
        <taxon>Nitrolancea</taxon>
    </lineage>
</organism>
<name>I4ENC6_9BACT</name>
<evidence type="ECO:0000313" key="6">
    <source>
        <dbReference type="EMBL" id="CCF86189.1"/>
    </source>
</evidence>
<dbReference type="GO" id="GO:0004540">
    <property type="term" value="F:RNA nuclease activity"/>
    <property type="evidence" value="ECO:0007669"/>
    <property type="project" value="InterPro"/>
</dbReference>
<dbReference type="InterPro" id="IPR008201">
    <property type="entry name" value="HepT-like"/>
</dbReference>
<dbReference type="AlphaFoldDB" id="I4ENC6"/>
<evidence type="ECO:0000256" key="2">
    <source>
        <dbReference type="ARBA" id="ARBA00022649"/>
    </source>
</evidence>
<dbReference type="GO" id="GO:0000166">
    <property type="term" value="F:nucleotide binding"/>
    <property type="evidence" value="ECO:0007669"/>
    <property type="project" value="UniProtKB-KW"/>
</dbReference>
<comment type="caution">
    <text evidence="6">The sequence shown here is derived from an EMBL/GenBank/DDBJ whole genome shotgun (WGS) entry which is preliminary data.</text>
</comment>
<evidence type="ECO:0000256" key="4">
    <source>
        <dbReference type="ARBA" id="ARBA00022741"/>
    </source>
</evidence>